<evidence type="ECO:0000256" key="2">
    <source>
        <dbReference type="ARBA" id="ARBA00022598"/>
    </source>
</evidence>
<dbReference type="InterPro" id="IPR000873">
    <property type="entry name" value="AMP-dep_synth/lig_dom"/>
</dbReference>
<accession>A0A285LY89</accession>
<dbReference type="InterPro" id="IPR025110">
    <property type="entry name" value="AMP-bd_C"/>
</dbReference>
<name>A0A285LY89_9NOCA</name>
<keyword evidence="6" id="KW-1185">Reference proteome</keyword>
<dbReference type="Gene3D" id="3.30.300.30">
    <property type="match status" value="1"/>
</dbReference>
<dbReference type="InterPro" id="IPR042099">
    <property type="entry name" value="ANL_N_sf"/>
</dbReference>
<dbReference type="Pfam" id="PF00501">
    <property type="entry name" value="AMP-binding"/>
    <property type="match status" value="1"/>
</dbReference>
<organism evidence="5 6">
    <name type="scientific">Nocardia amikacinitolerans</name>
    <dbReference type="NCBI Taxonomy" id="756689"/>
    <lineage>
        <taxon>Bacteria</taxon>
        <taxon>Bacillati</taxon>
        <taxon>Actinomycetota</taxon>
        <taxon>Actinomycetes</taxon>
        <taxon>Mycobacteriales</taxon>
        <taxon>Nocardiaceae</taxon>
        <taxon>Nocardia</taxon>
    </lineage>
</organism>
<feature type="domain" description="AMP-dependent synthetase/ligase" evidence="3">
    <location>
        <begin position="62"/>
        <end position="412"/>
    </location>
</feature>
<dbReference type="STRING" id="1379680.GCA_001612615_00822"/>
<dbReference type="Pfam" id="PF13193">
    <property type="entry name" value="AMP-binding_C"/>
    <property type="match status" value="1"/>
</dbReference>
<dbReference type="PANTHER" id="PTHR43201:SF5">
    <property type="entry name" value="MEDIUM-CHAIN ACYL-COA LIGASE ACSF2, MITOCHONDRIAL"/>
    <property type="match status" value="1"/>
</dbReference>
<dbReference type="Proteomes" id="UP000219565">
    <property type="component" value="Unassembled WGS sequence"/>
</dbReference>
<evidence type="ECO:0000313" key="6">
    <source>
        <dbReference type="Proteomes" id="UP000219565"/>
    </source>
</evidence>
<dbReference type="CDD" id="cd04433">
    <property type="entry name" value="AFD_class_I"/>
    <property type="match status" value="1"/>
</dbReference>
<protein>
    <submittedName>
        <fullName evidence="5">Fatty-acyl-CoA synthase</fullName>
    </submittedName>
</protein>
<dbReference type="AlphaFoldDB" id="A0A285LY89"/>
<evidence type="ECO:0000259" key="3">
    <source>
        <dbReference type="Pfam" id="PF00501"/>
    </source>
</evidence>
<dbReference type="SUPFAM" id="SSF56801">
    <property type="entry name" value="Acetyl-CoA synthetase-like"/>
    <property type="match status" value="1"/>
</dbReference>
<dbReference type="EMBL" id="OBEG01000008">
    <property type="protein sequence ID" value="SNY89433.1"/>
    <property type="molecule type" value="Genomic_DNA"/>
</dbReference>
<evidence type="ECO:0000313" key="5">
    <source>
        <dbReference type="EMBL" id="SNY89433.1"/>
    </source>
</evidence>
<sequence length="545" mass="58696">MNRVNTLGSVAAAAARRVADETYYASLAVRAGLATPQRPDRLARMGFAVLRSGMLGGLVTVAALRYRHRAAIIDELGAVSFRELDERSTALANAWRARGLRDGEGVAVLARNHRGFHYAVFAAAKCGAKIILLNTDFAGPQLREVLAREGADLVVYDDEFAGVLGDLRTPRGRYRAWTDAPAVDTLENLIAGGSRKPPRRPSTAAKIILLTSGTTGTPKGAPRREPTSLAPLGAILGRVPFRAEEITECPAPLFHTLGFAHAIMAVGFGSTLVIRRRFDPRAVLDSLDRHGATALIAVPVMLQRLVDLGPEARAGHDFSRLRIIFVAGSQLGAELCVRVTEAFGPVVYNVYGSTEVAYATIATPADLAVEPGCVGTPVPSTTVKIFDENDAELPPGRTGRIFVGNNYQFEGYTGGGDKDRIGSLMSTGDVGHFDSAGRLFIDGRDDDMIVSGGENVFPGEVEELLAAHPAVEEVSAFGVDDDRYGQRLRAVIVVRAGHTLTEDEVRDHVKTHLARFKVPRDVLFIDRLPRNPTGKVLKRVLRELG</sequence>
<dbReference type="GO" id="GO:0006631">
    <property type="term" value="P:fatty acid metabolic process"/>
    <property type="evidence" value="ECO:0007669"/>
    <property type="project" value="TreeGrafter"/>
</dbReference>
<gene>
    <name evidence="5" type="ORF">SAMN04244553_6445</name>
</gene>
<proteinExistence type="inferred from homology"/>
<dbReference type="Gene3D" id="3.40.50.12780">
    <property type="entry name" value="N-terminal domain of ligase-like"/>
    <property type="match status" value="1"/>
</dbReference>
<dbReference type="PANTHER" id="PTHR43201">
    <property type="entry name" value="ACYL-COA SYNTHETASE"/>
    <property type="match status" value="1"/>
</dbReference>
<dbReference type="FunFam" id="3.30.300.30:FF:000008">
    <property type="entry name" value="2,3-dihydroxybenzoate-AMP ligase"/>
    <property type="match status" value="1"/>
</dbReference>
<feature type="domain" description="AMP-binding enzyme C-terminal" evidence="4">
    <location>
        <begin position="460"/>
        <end position="535"/>
    </location>
</feature>
<dbReference type="RefSeq" id="WP_097248107.1">
    <property type="nucleotide sequence ID" value="NZ_OBEG01000008.1"/>
</dbReference>
<dbReference type="PROSITE" id="PS00455">
    <property type="entry name" value="AMP_BINDING"/>
    <property type="match status" value="1"/>
</dbReference>
<keyword evidence="2" id="KW-0436">Ligase</keyword>
<evidence type="ECO:0000259" key="4">
    <source>
        <dbReference type="Pfam" id="PF13193"/>
    </source>
</evidence>
<dbReference type="InterPro" id="IPR045851">
    <property type="entry name" value="AMP-bd_C_sf"/>
</dbReference>
<dbReference type="InterPro" id="IPR020845">
    <property type="entry name" value="AMP-binding_CS"/>
</dbReference>
<reference evidence="5 6" key="1">
    <citation type="submission" date="2017-09" db="EMBL/GenBank/DDBJ databases">
        <authorList>
            <person name="Ehlers B."/>
            <person name="Leendertz F.H."/>
        </authorList>
    </citation>
    <scope>NUCLEOTIDE SEQUENCE [LARGE SCALE GENOMIC DNA]</scope>
    <source>
        <strain evidence="5 6">DSM 45537</strain>
    </source>
</reference>
<evidence type="ECO:0000256" key="1">
    <source>
        <dbReference type="ARBA" id="ARBA00006432"/>
    </source>
</evidence>
<comment type="similarity">
    <text evidence="1">Belongs to the ATP-dependent AMP-binding enzyme family.</text>
</comment>
<dbReference type="OrthoDB" id="56621at2"/>
<dbReference type="GO" id="GO:0031956">
    <property type="term" value="F:medium-chain fatty acid-CoA ligase activity"/>
    <property type="evidence" value="ECO:0007669"/>
    <property type="project" value="TreeGrafter"/>
</dbReference>